<dbReference type="EMBL" id="RJUK01000001">
    <property type="protein sequence ID" value="ROQ20814.1"/>
    <property type="molecule type" value="Genomic_DNA"/>
</dbReference>
<evidence type="ECO:0000256" key="1">
    <source>
        <dbReference type="ARBA" id="ARBA00000111"/>
    </source>
</evidence>
<feature type="binding site" description="in dimeric form" evidence="19">
    <location>
        <position position="279"/>
    </location>
    <ligand>
        <name>Ca(2+)</name>
        <dbReference type="ChEBI" id="CHEBI:29108"/>
        <label>1</label>
    </ligand>
</feature>
<comment type="function">
    <text evidence="20">Hydrolysis of phosphatidylcholine with phospholipase A2 (EC 3.1.1.4) and phospholipase A1 (EC 3.1.1.32) activities.</text>
</comment>
<feature type="active site" description="Proton acceptor" evidence="18">
    <location>
        <position position="227"/>
    </location>
</feature>
<dbReference type="GO" id="GO:0005509">
    <property type="term" value="F:calcium ion binding"/>
    <property type="evidence" value="ECO:0007669"/>
    <property type="project" value="TreeGrafter"/>
</dbReference>
<keyword evidence="8" id="KW-1134">Transmembrane beta strand</keyword>
<dbReference type="OrthoDB" id="188433at2"/>
<evidence type="ECO:0000256" key="18">
    <source>
        <dbReference type="PIRSR" id="PIRSR603187-1"/>
    </source>
</evidence>
<dbReference type="SUPFAM" id="SSF56931">
    <property type="entry name" value="Outer membrane phospholipase A (OMPLA)"/>
    <property type="match status" value="1"/>
</dbReference>
<feature type="binding site" description="in dimeric form" evidence="19">
    <location>
        <position position="237"/>
    </location>
    <ligand>
        <name>Ca(2+)</name>
        <dbReference type="ChEBI" id="CHEBI:29108"/>
        <label>1</label>
    </ligand>
</feature>
<comment type="catalytic activity">
    <reaction evidence="2 20">
        <text>a 1,2-diacyl-sn-glycero-3-phosphocholine + H2O = a 1-acyl-sn-glycero-3-phosphocholine + a fatty acid + H(+)</text>
        <dbReference type="Rhea" id="RHEA:15801"/>
        <dbReference type="ChEBI" id="CHEBI:15377"/>
        <dbReference type="ChEBI" id="CHEBI:15378"/>
        <dbReference type="ChEBI" id="CHEBI:28868"/>
        <dbReference type="ChEBI" id="CHEBI:57643"/>
        <dbReference type="ChEBI" id="CHEBI:58168"/>
        <dbReference type="EC" id="3.1.1.4"/>
    </reaction>
</comment>
<keyword evidence="13 19" id="KW-0106">Calcium</keyword>
<evidence type="ECO:0000256" key="4">
    <source>
        <dbReference type="ARBA" id="ARBA00011702"/>
    </source>
</evidence>
<keyword evidence="16" id="KW-0472">Membrane</keyword>
<evidence type="ECO:0000256" key="2">
    <source>
        <dbReference type="ARBA" id="ARBA00001604"/>
    </source>
</evidence>
<evidence type="ECO:0000256" key="10">
    <source>
        <dbReference type="ARBA" id="ARBA00022723"/>
    </source>
</evidence>
<evidence type="ECO:0000256" key="19">
    <source>
        <dbReference type="PIRSR" id="PIRSR603187-2"/>
    </source>
</evidence>
<proteinExistence type="inferred from homology"/>
<dbReference type="GO" id="GO:0016042">
    <property type="term" value="P:lipid catabolic process"/>
    <property type="evidence" value="ECO:0007669"/>
    <property type="project" value="UniProtKB-KW"/>
</dbReference>
<dbReference type="Pfam" id="PF02253">
    <property type="entry name" value="PLA1"/>
    <property type="match status" value="1"/>
</dbReference>
<dbReference type="Gene3D" id="2.40.230.10">
    <property type="entry name" value="Phospholipase A1"/>
    <property type="match status" value="1"/>
</dbReference>
<dbReference type="EC" id="3.1.1.4" evidence="6 20"/>
<keyword evidence="22" id="KW-1185">Reference proteome</keyword>
<name>A0A3N1NLY6_9GAMM</name>
<dbReference type="AlphaFoldDB" id="A0A3N1NLY6"/>
<feature type="active site" description="Nucleophile" evidence="18">
    <location>
        <position position="229"/>
    </location>
</feature>
<evidence type="ECO:0000313" key="22">
    <source>
        <dbReference type="Proteomes" id="UP000273643"/>
    </source>
</evidence>
<dbReference type="GO" id="GO:0004623">
    <property type="term" value="F:phospholipase A2 activity"/>
    <property type="evidence" value="ECO:0007669"/>
    <property type="project" value="UniProtKB-EC"/>
</dbReference>
<sequence>MRLPRLSLWLFLFCAPLYANDTSEPTRAELSDEEMDQCLRIAVTVAGRDMSINGLRDVCNTLAREDSSQRDAISQALAAMSNDTADQENDPSGNSRLLERRLNMEALNRANRFLLTPHKRNYLLPVSYQEERNTAPYAEAGTSLASQQSTEVEFQLSVKILIREGIFGDNGHLYMAYTNHSLWQAYYREISRPFRETNHQPELILSFVNDWNIFGFRNVLNEVMITHQSNGQSGDLSRSWDRIMVNSVFERGPFAFSFNPWYRIPESEGDGPDDPTGDDNPDIHKYMGNFELSAAWHRKDNIVSLMLRNNLRSNNRGAVELGYSFPVSSTVRGYLKVFSGYGHSLIDYDHHTNAVGLGITFTDLF</sequence>
<evidence type="ECO:0000256" key="6">
    <source>
        <dbReference type="ARBA" id="ARBA00013278"/>
    </source>
</evidence>
<evidence type="ECO:0000256" key="15">
    <source>
        <dbReference type="ARBA" id="ARBA00023098"/>
    </source>
</evidence>
<evidence type="ECO:0000256" key="8">
    <source>
        <dbReference type="ARBA" id="ARBA00022452"/>
    </source>
</evidence>
<comment type="caution">
    <text evidence="21">The sequence shown here is derived from an EMBL/GenBank/DDBJ whole genome shotgun (WGS) entry which is preliminary data.</text>
</comment>
<protein>
    <recommendedName>
        <fullName evidence="7 20">Phospholipase A1</fullName>
        <ecNumber evidence="5 20">3.1.1.32</ecNumber>
        <ecNumber evidence="6 20">3.1.1.4</ecNumber>
    </recommendedName>
    <alternativeName>
        <fullName evidence="20">Phosphatidylcholine 1-acylhydrolase</fullName>
    </alternativeName>
</protein>
<accession>A0A3N1NLY6</accession>
<evidence type="ECO:0000256" key="3">
    <source>
        <dbReference type="ARBA" id="ARBA00010525"/>
    </source>
</evidence>
<comment type="subcellular location">
    <subcellularLocation>
        <location evidence="20">Cell outer membrane</location>
        <topology evidence="20">Multi-pass membrane protein</topology>
    </subcellularLocation>
    <text evidence="20">One of the very few enzymes located there.</text>
</comment>
<evidence type="ECO:0000256" key="5">
    <source>
        <dbReference type="ARBA" id="ARBA00013179"/>
    </source>
</evidence>
<dbReference type="InterPro" id="IPR003187">
    <property type="entry name" value="PLipase_A1"/>
</dbReference>
<evidence type="ECO:0000256" key="20">
    <source>
        <dbReference type="RuleBase" id="RU366027"/>
    </source>
</evidence>
<organism evidence="21 22">
    <name type="scientific">Marinimicrobium koreense</name>
    <dbReference type="NCBI Taxonomy" id="306545"/>
    <lineage>
        <taxon>Bacteria</taxon>
        <taxon>Pseudomonadati</taxon>
        <taxon>Pseudomonadota</taxon>
        <taxon>Gammaproteobacteria</taxon>
        <taxon>Cellvibrionales</taxon>
        <taxon>Cellvibrionaceae</taxon>
        <taxon>Marinimicrobium</taxon>
    </lineage>
</organism>
<keyword evidence="12 20" id="KW-0378">Hydrolase</keyword>
<dbReference type="Proteomes" id="UP000273643">
    <property type="component" value="Unassembled WGS sequence"/>
</dbReference>
<dbReference type="GO" id="GO:0008970">
    <property type="term" value="F:phospholipase A1 activity"/>
    <property type="evidence" value="ECO:0007669"/>
    <property type="project" value="UniProtKB-EC"/>
</dbReference>
<comment type="similarity">
    <text evidence="3 20">Belongs to the phospholipase A1 family.</text>
</comment>
<feature type="chain" id="PRO_5019609700" description="Phospholipase A1" evidence="20">
    <location>
        <begin position="20"/>
        <end position="365"/>
    </location>
</feature>
<keyword evidence="9" id="KW-0812">Transmembrane</keyword>
<evidence type="ECO:0000256" key="9">
    <source>
        <dbReference type="ARBA" id="ARBA00022692"/>
    </source>
</evidence>
<dbReference type="CDD" id="cd00541">
    <property type="entry name" value="OMPLA"/>
    <property type="match status" value="1"/>
</dbReference>
<reference evidence="21 22" key="1">
    <citation type="submission" date="2018-11" db="EMBL/GenBank/DDBJ databases">
        <title>Genomic Encyclopedia of Type Strains, Phase IV (KMG-IV): sequencing the most valuable type-strain genomes for metagenomic binning, comparative biology and taxonomic classification.</title>
        <authorList>
            <person name="Goeker M."/>
        </authorList>
    </citation>
    <scope>NUCLEOTIDE SEQUENCE [LARGE SCALE GENOMIC DNA]</scope>
    <source>
        <strain evidence="21 22">DSM 16974</strain>
    </source>
</reference>
<comment type="catalytic activity">
    <reaction evidence="1 20">
        <text>a 1,2-diacyl-sn-glycero-3-phosphocholine + H2O = a 2-acyl-sn-glycero-3-phosphocholine + a fatty acid + H(+)</text>
        <dbReference type="Rhea" id="RHEA:18689"/>
        <dbReference type="ChEBI" id="CHEBI:15377"/>
        <dbReference type="ChEBI" id="CHEBI:15378"/>
        <dbReference type="ChEBI" id="CHEBI:28868"/>
        <dbReference type="ChEBI" id="CHEBI:57643"/>
        <dbReference type="ChEBI" id="CHEBI:57875"/>
        <dbReference type="EC" id="3.1.1.32"/>
    </reaction>
</comment>
<comment type="cofactor">
    <cofactor evidence="20">
        <name>Ca(2+)</name>
        <dbReference type="ChEBI" id="CHEBI:29108"/>
    </cofactor>
    <text evidence="20">Binds 1 Ca(2+) ion per monomer. In the dimeric form the Ca(2+) is bound by different amino acids with binding of each Ca(2+) shared with ligands coming from each monomer. The Ca(2+) ion may have a role in catalysis.</text>
</comment>
<dbReference type="PRINTS" id="PR01486">
    <property type="entry name" value="PHPHLIPASEA1"/>
</dbReference>
<evidence type="ECO:0000313" key="21">
    <source>
        <dbReference type="EMBL" id="ROQ20814.1"/>
    </source>
</evidence>
<evidence type="ECO:0000256" key="16">
    <source>
        <dbReference type="ARBA" id="ARBA00023136"/>
    </source>
</evidence>
<dbReference type="InterPro" id="IPR036541">
    <property type="entry name" value="PLipase_A1_sf"/>
</dbReference>
<keyword evidence="14 20" id="KW-0442">Lipid degradation</keyword>
<dbReference type="GO" id="GO:0009279">
    <property type="term" value="C:cell outer membrane"/>
    <property type="evidence" value="ECO:0007669"/>
    <property type="project" value="UniProtKB-SubCell"/>
</dbReference>
<evidence type="ECO:0000256" key="12">
    <source>
        <dbReference type="ARBA" id="ARBA00022801"/>
    </source>
</evidence>
<evidence type="ECO:0000256" key="7">
    <source>
        <dbReference type="ARBA" id="ARBA00021726"/>
    </source>
</evidence>
<dbReference type="PANTHER" id="PTHR40457">
    <property type="entry name" value="PHOSPHOLIPASE A1"/>
    <property type="match status" value="1"/>
</dbReference>
<keyword evidence="17 20" id="KW-0998">Cell outer membrane</keyword>
<dbReference type="PANTHER" id="PTHR40457:SF1">
    <property type="entry name" value="PHOSPHOLIPASE A1"/>
    <property type="match status" value="1"/>
</dbReference>
<gene>
    <name evidence="21" type="ORF">EDC38_1431</name>
</gene>
<keyword evidence="15 20" id="KW-0443">Lipid metabolism</keyword>
<comment type="subunit">
    <text evidence="4 20">Homodimer; dimerization is reversible, and the dimeric form is the active one.</text>
</comment>
<evidence type="ECO:0000256" key="13">
    <source>
        <dbReference type="ARBA" id="ARBA00022837"/>
    </source>
</evidence>
<evidence type="ECO:0000256" key="17">
    <source>
        <dbReference type="ARBA" id="ARBA00023237"/>
    </source>
</evidence>
<evidence type="ECO:0000256" key="11">
    <source>
        <dbReference type="ARBA" id="ARBA00022729"/>
    </source>
</evidence>
<evidence type="ECO:0000256" key="14">
    <source>
        <dbReference type="ARBA" id="ARBA00022963"/>
    </source>
</evidence>
<feature type="binding site" description="in dimeric form" evidence="19">
    <location>
        <position position="191"/>
    </location>
    <ligand>
        <name>Ca(2+)</name>
        <dbReference type="ChEBI" id="CHEBI:29108"/>
        <label>1</label>
    </ligand>
</feature>
<keyword evidence="10 19" id="KW-0479">Metal-binding</keyword>
<feature type="signal peptide" evidence="20">
    <location>
        <begin position="1"/>
        <end position="19"/>
    </location>
</feature>
<dbReference type="RefSeq" id="WP_123637910.1">
    <property type="nucleotide sequence ID" value="NZ_RJUK01000001.1"/>
</dbReference>
<keyword evidence="11 20" id="KW-0732">Signal</keyword>
<dbReference type="EC" id="3.1.1.32" evidence="5 20"/>